<dbReference type="Proteomes" id="UP000614601">
    <property type="component" value="Unassembled WGS sequence"/>
</dbReference>
<keyword evidence="2" id="KW-1185">Reference proteome</keyword>
<dbReference type="Proteomes" id="UP000783686">
    <property type="component" value="Unassembled WGS sequence"/>
</dbReference>
<accession>A0A811KF64</accession>
<evidence type="ECO:0000313" key="1">
    <source>
        <dbReference type="EMBL" id="CAD5214468.1"/>
    </source>
</evidence>
<name>A0A811KF64_9BILA</name>
<evidence type="ECO:0000313" key="2">
    <source>
        <dbReference type="Proteomes" id="UP000614601"/>
    </source>
</evidence>
<gene>
    <name evidence="1" type="ORF">BOKJ2_LOCUS5608</name>
</gene>
<protein>
    <submittedName>
        <fullName evidence="1">Uncharacterized protein</fullName>
    </submittedName>
</protein>
<organism evidence="1 2">
    <name type="scientific">Bursaphelenchus okinawaensis</name>
    <dbReference type="NCBI Taxonomy" id="465554"/>
    <lineage>
        <taxon>Eukaryota</taxon>
        <taxon>Metazoa</taxon>
        <taxon>Ecdysozoa</taxon>
        <taxon>Nematoda</taxon>
        <taxon>Chromadorea</taxon>
        <taxon>Rhabditida</taxon>
        <taxon>Tylenchina</taxon>
        <taxon>Tylenchomorpha</taxon>
        <taxon>Aphelenchoidea</taxon>
        <taxon>Aphelenchoididae</taxon>
        <taxon>Bursaphelenchus</taxon>
    </lineage>
</organism>
<sequence length="426" mass="48995">MVLKRKLSAVEESDGVASIELSNRVFSRSTMTDVLTSTPKKRKCSADLSSTFDFSNDLFFDDTGIQKTLNKRAAQAFMDMYLYSEEYETLEGGIDISRAKRLSLVSKKFRKEIQKMHAKSVWELYFDEDGVILFSDMGGIMRDTEFHNLTIADISSLHLFLPKQLEFTLSFSLWSAVDLKPNEIQEIGRILKENFTGSFSFVLESDMDEFGVMALTIPMFHTIKQRVRTVFCQPNFISHLDGCSLHTLTLNSYENMYLEPLKNACVHHLVFNEQYGFETLYSIDSPLICVKTVSFEYCYFDDYVMPFDEVFSQICTKFPNLKVLKIVACGDPDVHDDEVAVLRKSVLRLTSLFGVLAIQAAEHHINVSINATIEVVDDEHLKEKVKIFEDFLGPFQEWTESYCFHTNVRHCRMNLKLKKDQSVQLV</sequence>
<dbReference type="EMBL" id="CAJFDH010000003">
    <property type="protein sequence ID" value="CAD5214468.1"/>
    <property type="molecule type" value="Genomic_DNA"/>
</dbReference>
<comment type="caution">
    <text evidence="1">The sequence shown here is derived from an EMBL/GenBank/DDBJ whole genome shotgun (WGS) entry which is preliminary data.</text>
</comment>
<reference evidence="1" key="1">
    <citation type="submission" date="2020-09" db="EMBL/GenBank/DDBJ databases">
        <authorList>
            <person name="Kikuchi T."/>
        </authorList>
    </citation>
    <scope>NUCLEOTIDE SEQUENCE</scope>
    <source>
        <strain evidence="1">SH1</strain>
    </source>
</reference>
<dbReference type="AlphaFoldDB" id="A0A811KF64"/>
<proteinExistence type="predicted"/>
<dbReference type="EMBL" id="CAJFCW020000003">
    <property type="protein sequence ID" value="CAG9102790.1"/>
    <property type="molecule type" value="Genomic_DNA"/>
</dbReference>